<dbReference type="Pfam" id="PF00202">
    <property type="entry name" value="Aminotran_3"/>
    <property type="match status" value="1"/>
</dbReference>
<dbReference type="InterPro" id="IPR015424">
    <property type="entry name" value="PyrdxlP-dep_Trfase"/>
</dbReference>
<keyword evidence="4" id="KW-0032">Aminotransferase</keyword>
<dbReference type="GO" id="GO:0055129">
    <property type="term" value="P:L-proline biosynthetic process"/>
    <property type="evidence" value="ECO:0007669"/>
    <property type="project" value="UniProtKB-UniPathway"/>
</dbReference>
<gene>
    <name evidence="9" type="ORF">SAMN05444278_11111</name>
</gene>
<protein>
    <recommendedName>
        <fullName evidence="3">ornithine aminotransferase</fullName>
        <ecNumber evidence="3">2.6.1.13</ecNumber>
    </recommendedName>
    <alternativeName>
        <fullName evidence="7">Ornithine--oxo-acid aminotransferase</fullName>
    </alternativeName>
</protein>
<keyword evidence="6 8" id="KW-0663">Pyridoxal phosphate</keyword>
<dbReference type="GO" id="GO:0004587">
    <property type="term" value="F:ornithine aminotransferase activity"/>
    <property type="evidence" value="ECO:0007669"/>
    <property type="project" value="UniProtKB-EC"/>
</dbReference>
<evidence type="ECO:0000256" key="3">
    <source>
        <dbReference type="ARBA" id="ARBA00012924"/>
    </source>
</evidence>
<dbReference type="InterPro" id="IPR010164">
    <property type="entry name" value="Orn_aminotrans"/>
</dbReference>
<evidence type="ECO:0000313" key="9">
    <source>
        <dbReference type="EMBL" id="SHE98066.1"/>
    </source>
</evidence>
<dbReference type="InterPro" id="IPR050103">
    <property type="entry name" value="Class-III_PLP-dep_AT"/>
</dbReference>
<dbReference type="Proteomes" id="UP000184462">
    <property type="component" value="Unassembled WGS sequence"/>
</dbReference>
<keyword evidence="5" id="KW-0808">Transferase</keyword>
<evidence type="ECO:0000256" key="4">
    <source>
        <dbReference type="ARBA" id="ARBA00022576"/>
    </source>
</evidence>
<accession>A0A1M4XXJ0</accession>
<dbReference type="EC" id="2.6.1.13" evidence="3"/>
<dbReference type="RefSeq" id="WP_073193626.1">
    <property type="nucleotide sequence ID" value="NZ_FQTW01000011.1"/>
</dbReference>
<dbReference type="FunFam" id="3.40.640.10:FF:000011">
    <property type="entry name" value="Ornithine aminotransferase"/>
    <property type="match status" value="1"/>
</dbReference>
<dbReference type="OrthoDB" id="9801052at2"/>
<dbReference type="GO" id="GO:0042802">
    <property type="term" value="F:identical protein binding"/>
    <property type="evidence" value="ECO:0007669"/>
    <property type="project" value="TreeGrafter"/>
</dbReference>
<dbReference type="SUPFAM" id="SSF53383">
    <property type="entry name" value="PLP-dependent transferases"/>
    <property type="match status" value="1"/>
</dbReference>
<evidence type="ECO:0000256" key="6">
    <source>
        <dbReference type="ARBA" id="ARBA00022898"/>
    </source>
</evidence>
<dbReference type="UniPathway" id="UPA00098">
    <property type="reaction ID" value="UER00358"/>
</dbReference>
<comment type="similarity">
    <text evidence="8">Belongs to the class-III pyridoxal-phosphate-dependent aminotransferase family.</text>
</comment>
<dbReference type="Gene3D" id="3.40.640.10">
    <property type="entry name" value="Type I PLP-dependent aspartate aminotransferase-like (Major domain)"/>
    <property type="match status" value="1"/>
</dbReference>
<evidence type="ECO:0000256" key="1">
    <source>
        <dbReference type="ARBA" id="ARBA00001933"/>
    </source>
</evidence>
<evidence type="ECO:0000256" key="7">
    <source>
        <dbReference type="ARBA" id="ARBA00030587"/>
    </source>
</evidence>
<keyword evidence="10" id="KW-1185">Reference proteome</keyword>
<dbReference type="GO" id="GO:0019544">
    <property type="term" value="P:L-arginine catabolic process to L-glutamate"/>
    <property type="evidence" value="ECO:0007669"/>
    <property type="project" value="TreeGrafter"/>
</dbReference>
<organism evidence="9 10">
    <name type="scientific">Psychroflexus salarius</name>
    <dbReference type="NCBI Taxonomy" id="1155689"/>
    <lineage>
        <taxon>Bacteria</taxon>
        <taxon>Pseudomonadati</taxon>
        <taxon>Bacteroidota</taxon>
        <taxon>Flavobacteriia</taxon>
        <taxon>Flavobacteriales</taxon>
        <taxon>Flavobacteriaceae</taxon>
        <taxon>Psychroflexus</taxon>
    </lineage>
</organism>
<dbReference type="STRING" id="1155689.SAMN05444278_11111"/>
<evidence type="ECO:0000256" key="5">
    <source>
        <dbReference type="ARBA" id="ARBA00022679"/>
    </source>
</evidence>
<comment type="pathway">
    <text evidence="2">Amino-acid biosynthesis; L-proline biosynthesis; L-glutamate 5-semialdehyde from L-ornithine: step 1/1.</text>
</comment>
<dbReference type="PANTHER" id="PTHR11986:SF18">
    <property type="entry name" value="ORNITHINE AMINOTRANSFERASE, MITOCHONDRIAL"/>
    <property type="match status" value="1"/>
</dbReference>
<evidence type="ECO:0000313" key="10">
    <source>
        <dbReference type="Proteomes" id="UP000184462"/>
    </source>
</evidence>
<reference evidence="9 10" key="1">
    <citation type="submission" date="2016-11" db="EMBL/GenBank/DDBJ databases">
        <authorList>
            <person name="Jaros S."/>
            <person name="Januszkiewicz K."/>
            <person name="Wedrychowicz H."/>
        </authorList>
    </citation>
    <scope>NUCLEOTIDE SEQUENCE [LARGE SCALE GENOMIC DNA]</scope>
    <source>
        <strain evidence="9 10">DSM 25661</strain>
    </source>
</reference>
<dbReference type="InterPro" id="IPR015421">
    <property type="entry name" value="PyrdxlP-dep_Trfase_major"/>
</dbReference>
<comment type="cofactor">
    <cofactor evidence="1">
        <name>pyridoxal 5'-phosphate</name>
        <dbReference type="ChEBI" id="CHEBI:597326"/>
    </cofactor>
</comment>
<dbReference type="NCBIfam" id="TIGR01885">
    <property type="entry name" value="Orn_aminotrans"/>
    <property type="match status" value="1"/>
</dbReference>
<dbReference type="GO" id="GO:0030170">
    <property type="term" value="F:pyridoxal phosphate binding"/>
    <property type="evidence" value="ECO:0007669"/>
    <property type="project" value="InterPro"/>
</dbReference>
<proteinExistence type="inferred from homology"/>
<evidence type="ECO:0000256" key="2">
    <source>
        <dbReference type="ARBA" id="ARBA00004998"/>
    </source>
</evidence>
<dbReference type="CDD" id="cd00610">
    <property type="entry name" value="OAT_like"/>
    <property type="match status" value="1"/>
</dbReference>
<dbReference type="GO" id="GO:0010121">
    <property type="term" value="P:L-arginine catabolic process to proline via ornithine"/>
    <property type="evidence" value="ECO:0007669"/>
    <property type="project" value="TreeGrafter"/>
</dbReference>
<dbReference type="AlphaFoldDB" id="A0A1M4XXJ0"/>
<dbReference type="FunFam" id="3.90.1150.10:FF:000152">
    <property type="entry name" value="Ornithine aminotransferase"/>
    <property type="match status" value="2"/>
</dbReference>
<dbReference type="InterPro" id="IPR005814">
    <property type="entry name" value="Aminotrans_3"/>
</dbReference>
<sequence length="426" mass="46936">MKVEDVKTSAQAIELEDKHGAHNYHPLPAVLKKGDGVFVWDVEDKKYYDFLSAYSAVNQGHCHPRIVDAMTKQANTITLTSRAFHNNVLGVFEKYATDYFNFDKLLPMNTGAEAVETAIKICRKWAYEKKGIKEQDAQIIVFENNFHGRTTTIISFSNDEGARKNFGPYTPGFIKIPYDDADALEKVLKEHDNIAGALIEPIQGEAGVYTPSDDFIPKVKELCQQHDVLFMADEIQTGIARTGALLAVCGKCDCQGHCERQDATYSRPDILILGKALSGGAYPVSAVLADDAVMNVIQPGQHGSTFGGNPVAAAVAMEALEVVRDEKLAQNARELGDLFRSELNKFIETTDIVKLVRGRGLLNAIVINDTEDSSTAWDICMALKENGLLAKPTHGNIIRFAPPLVITKDQIMDCVSIIIKTLKDFE</sequence>
<dbReference type="GO" id="GO:0005737">
    <property type="term" value="C:cytoplasm"/>
    <property type="evidence" value="ECO:0007669"/>
    <property type="project" value="TreeGrafter"/>
</dbReference>
<dbReference type="InterPro" id="IPR015422">
    <property type="entry name" value="PyrdxlP-dep_Trfase_small"/>
</dbReference>
<dbReference type="PANTHER" id="PTHR11986">
    <property type="entry name" value="AMINOTRANSFERASE CLASS III"/>
    <property type="match status" value="1"/>
</dbReference>
<name>A0A1M4XXJ0_9FLAO</name>
<dbReference type="Gene3D" id="3.90.1150.10">
    <property type="entry name" value="Aspartate Aminotransferase, domain 1"/>
    <property type="match status" value="1"/>
</dbReference>
<evidence type="ECO:0000256" key="8">
    <source>
        <dbReference type="RuleBase" id="RU003560"/>
    </source>
</evidence>
<dbReference type="PIRSF" id="PIRSF000521">
    <property type="entry name" value="Transaminase_4ab_Lys_Orn"/>
    <property type="match status" value="1"/>
</dbReference>
<dbReference type="EMBL" id="FQTW01000011">
    <property type="protein sequence ID" value="SHE98066.1"/>
    <property type="molecule type" value="Genomic_DNA"/>
</dbReference>